<evidence type="ECO:0000256" key="2">
    <source>
        <dbReference type="SAM" id="Phobius"/>
    </source>
</evidence>
<gene>
    <name evidence="3" type="ORF">K505DRAFT_329409</name>
</gene>
<organism evidence="3 4">
    <name type="scientific">Melanomma pulvis-pyrius CBS 109.77</name>
    <dbReference type="NCBI Taxonomy" id="1314802"/>
    <lineage>
        <taxon>Eukaryota</taxon>
        <taxon>Fungi</taxon>
        <taxon>Dikarya</taxon>
        <taxon>Ascomycota</taxon>
        <taxon>Pezizomycotina</taxon>
        <taxon>Dothideomycetes</taxon>
        <taxon>Pleosporomycetidae</taxon>
        <taxon>Pleosporales</taxon>
        <taxon>Melanommataceae</taxon>
        <taxon>Melanomma</taxon>
    </lineage>
</organism>
<evidence type="ECO:0000313" key="4">
    <source>
        <dbReference type="Proteomes" id="UP000799757"/>
    </source>
</evidence>
<name>A0A6A6WUN2_9PLEO</name>
<dbReference type="Proteomes" id="UP000799757">
    <property type="component" value="Unassembled WGS sequence"/>
</dbReference>
<feature type="region of interest" description="Disordered" evidence="1">
    <location>
        <begin position="539"/>
        <end position="607"/>
    </location>
</feature>
<keyword evidence="2" id="KW-0812">Transmembrane</keyword>
<proteinExistence type="predicted"/>
<reference evidence="3" key="1">
    <citation type="journal article" date="2020" name="Stud. Mycol.">
        <title>101 Dothideomycetes genomes: a test case for predicting lifestyles and emergence of pathogens.</title>
        <authorList>
            <person name="Haridas S."/>
            <person name="Albert R."/>
            <person name="Binder M."/>
            <person name="Bloem J."/>
            <person name="Labutti K."/>
            <person name="Salamov A."/>
            <person name="Andreopoulos B."/>
            <person name="Baker S."/>
            <person name="Barry K."/>
            <person name="Bills G."/>
            <person name="Bluhm B."/>
            <person name="Cannon C."/>
            <person name="Castanera R."/>
            <person name="Culley D."/>
            <person name="Daum C."/>
            <person name="Ezra D."/>
            <person name="Gonzalez J."/>
            <person name="Henrissat B."/>
            <person name="Kuo A."/>
            <person name="Liang C."/>
            <person name="Lipzen A."/>
            <person name="Lutzoni F."/>
            <person name="Magnuson J."/>
            <person name="Mondo S."/>
            <person name="Nolan M."/>
            <person name="Ohm R."/>
            <person name="Pangilinan J."/>
            <person name="Park H.-J."/>
            <person name="Ramirez L."/>
            <person name="Alfaro M."/>
            <person name="Sun H."/>
            <person name="Tritt A."/>
            <person name="Yoshinaga Y."/>
            <person name="Zwiers L.-H."/>
            <person name="Turgeon B."/>
            <person name="Goodwin S."/>
            <person name="Spatafora J."/>
            <person name="Crous P."/>
            <person name="Grigoriev I."/>
        </authorList>
    </citation>
    <scope>NUCLEOTIDE SEQUENCE</scope>
    <source>
        <strain evidence="3">CBS 109.77</strain>
    </source>
</reference>
<keyword evidence="2" id="KW-0472">Membrane</keyword>
<keyword evidence="2" id="KW-1133">Transmembrane helix</keyword>
<feature type="transmembrane region" description="Helical" evidence="2">
    <location>
        <begin position="6"/>
        <end position="29"/>
    </location>
</feature>
<sequence>MLWKYIVAGSAILGFSFAFIMVLITRLLWVHKSSKNIDTLSADDETTEQQNSSVFAPDRLWARIFTSKREKGHLVPTMSGIIKAGDEGVYSSALFNGLHGHPRDLSLELLYAAFGHELKNRSAMERSSYPIPISKLLPTTRQPVRRGQSFRVTKEGRYEFQPRTQRSSLDLVERGLGRSRSRRTAPVLLSMFDVLAKETKGTQTATSKWANDLQHAKYLDEKTGVTVTGAELAALSVILGSPALFSQATKTDKSIPLYGKGAFSISVSGALMEDGRYQISLTQHKRGISHLPARGSGYCTLFAKHMACGSLPYSQDQTNVYSIFITVEALEAIRSGTSVSLQKSDSQTPTSRFLTSLPSSRTPAFHTLTPVFTYTPTEPPTLLFNAIASLPFTGGLTPLASTPLIQTIQFISSAGLPTGRLLQRLDALVEKVHRHSPGLHLFGPLYEPGNAGLLFRERERLGRLAVEGNGSVEDSVADKAARVQRFITLLERLMCLVPGMKPHDVLTAVKEATKTEMERSYENAVAAFKNGDLDQGAAVELNSRKRHSTLSSRTRRSKRSSSASFTPPTSTAAVPLSPLSLQQQSTPPTPSSPSLTSSRESTTFPTHNLGRQAEQILKLSLPLDVQSIATVVRLVVAAWTASVESADAEHLQFGAEEKMVLW</sequence>
<accession>A0A6A6WUN2</accession>
<dbReference type="AlphaFoldDB" id="A0A6A6WUN2"/>
<evidence type="ECO:0000256" key="1">
    <source>
        <dbReference type="SAM" id="MobiDB-lite"/>
    </source>
</evidence>
<keyword evidence="4" id="KW-1185">Reference proteome</keyword>
<evidence type="ECO:0000313" key="3">
    <source>
        <dbReference type="EMBL" id="KAF2787809.1"/>
    </source>
</evidence>
<dbReference type="OrthoDB" id="5245206at2759"/>
<dbReference type="EMBL" id="MU002277">
    <property type="protein sequence ID" value="KAF2787809.1"/>
    <property type="molecule type" value="Genomic_DNA"/>
</dbReference>
<feature type="compositionally biased region" description="Basic residues" evidence="1">
    <location>
        <begin position="544"/>
        <end position="559"/>
    </location>
</feature>
<protein>
    <submittedName>
        <fullName evidence="3">Uncharacterized protein</fullName>
    </submittedName>
</protein>
<feature type="compositionally biased region" description="Low complexity" evidence="1">
    <location>
        <begin position="560"/>
        <end position="598"/>
    </location>
</feature>